<evidence type="ECO:0000256" key="3">
    <source>
        <dbReference type="ARBA" id="ARBA00022490"/>
    </source>
</evidence>
<evidence type="ECO:0000313" key="6">
    <source>
        <dbReference type="EMBL" id="PUA31291.1"/>
    </source>
</evidence>
<comment type="subcellular location">
    <subcellularLocation>
        <location evidence="1">Cytoplasm</location>
    </subcellularLocation>
</comment>
<dbReference type="InterPro" id="IPR010160">
    <property type="entry name" value="CRISPR-assoc_prot_Cmr5"/>
</dbReference>
<dbReference type="GO" id="GO:0051607">
    <property type="term" value="P:defense response to virus"/>
    <property type="evidence" value="ECO:0007669"/>
    <property type="project" value="UniProtKB-KW"/>
</dbReference>
<dbReference type="InterPro" id="IPR023101">
    <property type="entry name" value="AF1862-like_dom_sf"/>
</dbReference>
<dbReference type="EMBL" id="NBVN01000015">
    <property type="protein sequence ID" value="PUA31291.1"/>
    <property type="molecule type" value="Genomic_DNA"/>
</dbReference>
<dbReference type="Proteomes" id="UP000244093">
    <property type="component" value="Unassembled WGS sequence"/>
</dbReference>
<dbReference type="GO" id="GO:0005737">
    <property type="term" value="C:cytoplasm"/>
    <property type="evidence" value="ECO:0007669"/>
    <property type="project" value="UniProtKB-SubCell"/>
</dbReference>
<gene>
    <name evidence="6" type="ORF">B7O98_09540</name>
</gene>
<evidence type="ECO:0000256" key="2">
    <source>
        <dbReference type="ARBA" id="ARBA00006161"/>
    </source>
</evidence>
<organism evidence="6 7">
    <name type="scientific">Zestosphaera tikiterensis</name>
    <dbReference type="NCBI Taxonomy" id="1973259"/>
    <lineage>
        <taxon>Archaea</taxon>
        <taxon>Thermoproteota</taxon>
        <taxon>Thermoprotei</taxon>
        <taxon>Desulfurococcales</taxon>
        <taxon>Desulfurococcaceae</taxon>
        <taxon>Zestosphaera</taxon>
    </lineage>
</organism>
<dbReference type="NCBIfam" id="TIGR01881">
    <property type="entry name" value="cas_Cmr5"/>
    <property type="match status" value="1"/>
</dbReference>
<dbReference type="SUPFAM" id="SSF158568">
    <property type="entry name" value="AF1862-like"/>
    <property type="match status" value="1"/>
</dbReference>
<protein>
    <recommendedName>
        <fullName evidence="5">CRISPR type III-B/RAMP module-associated protein Cmr5</fullName>
    </recommendedName>
</protein>
<dbReference type="AlphaFoldDB" id="A0A2R7Y176"/>
<proteinExistence type="inferred from homology"/>
<comment type="caution">
    <text evidence="6">The sequence shown here is derived from an EMBL/GenBank/DDBJ whole genome shotgun (WGS) entry which is preliminary data.</text>
</comment>
<accession>A0A2R7Y176</accession>
<sequence length="168" mass="18701">MVSFKDIPQEPIKAALKILSSFDKAFRPQCLKTRDEAPAISRRLEEFPSLTLQVGLVPTLTFYLSKIDEKAKIEVYNATITAILEEVSSNRLCSDIENAGGGYPQASALLATYIGNVAGCNENEVKILEQYIVNCLSKIEQEGARIEKLALNYAYELKKLANALYHRV</sequence>
<keyword evidence="4" id="KW-0051">Antiviral defense</keyword>
<comment type="similarity">
    <text evidence="2">Belongs to the CRISPR system Cmr5 family.</text>
</comment>
<name>A0A2R7Y176_9CREN</name>
<keyword evidence="3" id="KW-0963">Cytoplasm</keyword>
<evidence type="ECO:0000256" key="4">
    <source>
        <dbReference type="ARBA" id="ARBA00023118"/>
    </source>
</evidence>
<evidence type="ECO:0000256" key="1">
    <source>
        <dbReference type="ARBA" id="ARBA00004496"/>
    </source>
</evidence>
<reference evidence="6 7" key="1">
    <citation type="journal article" date="2018" name="Syst. Appl. Microbiol.">
        <title>A new symbiotic nanoarchaeote (Candidatus Nanoclepta minutus) and its host (Zestosphaera tikiterensis gen. nov., sp. nov.) from a New Zealand hot spring.</title>
        <authorList>
            <person name="St John E."/>
            <person name="Liu Y."/>
            <person name="Podar M."/>
            <person name="Stott M.B."/>
            <person name="Meneghin J."/>
            <person name="Chen Z."/>
            <person name="Lagutin K."/>
            <person name="Mitchell K."/>
            <person name="Reysenbach A.L."/>
        </authorList>
    </citation>
    <scope>NUCLEOTIDE SEQUENCE [LARGE SCALE GENOMIC DNA]</scope>
    <source>
        <strain evidence="6">NZ3</strain>
    </source>
</reference>
<evidence type="ECO:0000256" key="5">
    <source>
        <dbReference type="ARBA" id="ARBA00030001"/>
    </source>
</evidence>
<evidence type="ECO:0000313" key="7">
    <source>
        <dbReference type="Proteomes" id="UP000244093"/>
    </source>
</evidence>